<protein>
    <submittedName>
        <fullName evidence="9">Fosfomycin resistance protein AbaF</fullName>
    </submittedName>
</protein>
<evidence type="ECO:0000256" key="2">
    <source>
        <dbReference type="ARBA" id="ARBA00022448"/>
    </source>
</evidence>
<feature type="transmembrane region" description="Helical" evidence="7">
    <location>
        <begin position="89"/>
        <end position="107"/>
    </location>
</feature>
<dbReference type="InterPro" id="IPR005828">
    <property type="entry name" value="MFS_sugar_transport-like"/>
</dbReference>
<feature type="transmembrane region" description="Helical" evidence="7">
    <location>
        <begin position="21"/>
        <end position="42"/>
    </location>
</feature>
<feature type="transmembrane region" description="Helical" evidence="7">
    <location>
        <begin position="113"/>
        <end position="133"/>
    </location>
</feature>
<dbReference type="PROSITE" id="PS00217">
    <property type="entry name" value="SUGAR_TRANSPORT_2"/>
    <property type="match status" value="1"/>
</dbReference>
<keyword evidence="2" id="KW-0813">Transport</keyword>
<evidence type="ECO:0000256" key="1">
    <source>
        <dbReference type="ARBA" id="ARBA00004651"/>
    </source>
</evidence>
<feature type="transmembrane region" description="Helical" evidence="7">
    <location>
        <begin position="154"/>
        <end position="178"/>
    </location>
</feature>
<comment type="subcellular location">
    <subcellularLocation>
        <location evidence="1">Cell membrane</location>
        <topology evidence="1">Multi-pass membrane protein</topology>
    </subcellularLocation>
</comment>
<sequence length="439" mass="47931">MDDQQQNANKKQMMKVVLGSYAGALMEWYDFFIYGTASALVFNKLFFPQMDAVMGTILAFATFGVGFVARPLGGIIFGHYGDKIGRKKILIMTIMIMGLGTCFIGLLPTYNQIGIWAPILLTIMRILQGIGLGGEYGGAALITIEHAPRSERGFWGSLPQSATSGGILLATGVFAIISKMPEADLLSWGWRIPFLISVVLLILGVFIRSNVSETPEFEKMKAKNKGSKIPLFELFKKYPKNIMIAFGARLGETVSSNILNAFCIAYISNNLGMSKNDALTGILIASIIGMFICPLFGYISDKIGRRPVYMAGAGFLTLFAFPFFYLVNMKDMNILWIAIILGYTFGPTLMFSVQSVFFSELVGTQVRYSGLSIAYQGSAIIGGFTPLIATTLLATGGGQPWHVAGYLCVISLLSFICTYLAAETFKKDVSEMEDEEASI</sequence>
<dbReference type="InterPro" id="IPR036259">
    <property type="entry name" value="MFS_trans_sf"/>
</dbReference>
<feature type="transmembrane region" description="Helical" evidence="7">
    <location>
        <begin position="401"/>
        <end position="422"/>
    </location>
</feature>
<feature type="transmembrane region" description="Helical" evidence="7">
    <location>
        <begin position="54"/>
        <end position="77"/>
    </location>
</feature>
<evidence type="ECO:0000259" key="8">
    <source>
        <dbReference type="PROSITE" id="PS50850"/>
    </source>
</evidence>
<dbReference type="Proteomes" id="UP000216052">
    <property type="component" value="Chromosome"/>
</dbReference>
<keyword evidence="4 7" id="KW-0812">Transmembrane</keyword>
<name>A0ABZ3J8T4_SPOA4</name>
<evidence type="ECO:0000313" key="9">
    <source>
        <dbReference type="EMBL" id="XFO74322.1"/>
    </source>
</evidence>
<accession>A0ABZ3J8T4</accession>
<feature type="transmembrane region" description="Helical" evidence="7">
    <location>
        <begin position="308"/>
        <end position="327"/>
    </location>
</feature>
<evidence type="ECO:0000313" key="10">
    <source>
        <dbReference type="Proteomes" id="UP000216052"/>
    </source>
</evidence>
<evidence type="ECO:0000256" key="5">
    <source>
        <dbReference type="ARBA" id="ARBA00022989"/>
    </source>
</evidence>
<dbReference type="Gene3D" id="1.20.1250.20">
    <property type="entry name" value="MFS general substrate transporter like domains"/>
    <property type="match status" value="2"/>
</dbReference>
<organism evidence="9 10">
    <name type="scientific">Sporomusa acidovorans (strain ATCC 49682 / DSM 3132 / Mol)</name>
    <dbReference type="NCBI Taxonomy" id="1123286"/>
    <lineage>
        <taxon>Bacteria</taxon>
        <taxon>Bacillati</taxon>
        <taxon>Bacillota</taxon>
        <taxon>Negativicutes</taxon>
        <taxon>Selenomonadales</taxon>
        <taxon>Sporomusaceae</taxon>
        <taxon>Sporomusa</taxon>
    </lineage>
</organism>
<evidence type="ECO:0000256" key="3">
    <source>
        <dbReference type="ARBA" id="ARBA00022475"/>
    </source>
</evidence>
<feature type="transmembrane region" description="Helical" evidence="7">
    <location>
        <begin position="373"/>
        <end position="395"/>
    </location>
</feature>
<keyword evidence="10" id="KW-1185">Reference proteome</keyword>
<reference evidence="9" key="1">
    <citation type="submission" date="2024-05" db="EMBL/GenBank/DDBJ databases">
        <title>Isolation and characterization of Sporomusa carbonis sp. nov., a carboxydotrophic hydrogenogen in the genus of Sporomusa isolated from a charcoal burning pile.</title>
        <authorList>
            <person name="Boeer T."/>
            <person name="Rosenbaum F."/>
            <person name="Eysell L."/>
            <person name="Mueller V."/>
            <person name="Daniel R."/>
            <person name="Poehlein A."/>
        </authorList>
    </citation>
    <scope>NUCLEOTIDE SEQUENCE [LARGE SCALE GENOMIC DNA]</scope>
    <source>
        <strain evidence="9">DSM 3132</strain>
    </source>
</reference>
<evidence type="ECO:0000256" key="7">
    <source>
        <dbReference type="SAM" id="Phobius"/>
    </source>
</evidence>
<dbReference type="PROSITE" id="PS50850">
    <property type="entry name" value="MFS"/>
    <property type="match status" value="1"/>
</dbReference>
<feature type="transmembrane region" description="Helical" evidence="7">
    <location>
        <begin position="246"/>
        <end position="267"/>
    </location>
</feature>
<feature type="domain" description="Major facilitator superfamily (MFS) profile" evidence="8">
    <location>
        <begin position="16"/>
        <end position="426"/>
    </location>
</feature>
<feature type="transmembrane region" description="Helical" evidence="7">
    <location>
        <begin position="279"/>
        <end position="299"/>
    </location>
</feature>
<dbReference type="EMBL" id="CP155571">
    <property type="protein sequence ID" value="XFO74322.1"/>
    <property type="molecule type" value="Genomic_DNA"/>
</dbReference>
<dbReference type="Pfam" id="PF00083">
    <property type="entry name" value="Sugar_tr"/>
    <property type="match status" value="1"/>
</dbReference>
<proteinExistence type="predicted"/>
<dbReference type="SUPFAM" id="SSF103473">
    <property type="entry name" value="MFS general substrate transporter"/>
    <property type="match status" value="1"/>
</dbReference>
<dbReference type="InterPro" id="IPR005829">
    <property type="entry name" value="Sugar_transporter_CS"/>
</dbReference>
<keyword evidence="5 7" id="KW-1133">Transmembrane helix</keyword>
<dbReference type="PANTHER" id="PTHR43045">
    <property type="entry name" value="SHIKIMATE TRANSPORTER"/>
    <property type="match status" value="1"/>
</dbReference>
<keyword evidence="3" id="KW-1003">Cell membrane</keyword>
<dbReference type="PANTHER" id="PTHR43045:SF1">
    <property type="entry name" value="SHIKIMATE TRANSPORTER"/>
    <property type="match status" value="1"/>
</dbReference>
<feature type="transmembrane region" description="Helical" evidence="7">
    <location>
        <begin position="333"/>
        <end position="353"/>
    </location>
</feature>
<dbReference type="CDD" id="cd17369">
    <property type="entry name" value="MFS_ShiA_like"/>
    <property type="match status" value="1"/>
</dbReference>
<keyword evidence="6 7" id="KW-0472">Membrane</keyword>
<feature type="transmembrane region" description="Helical" evidence="7">
    <location>
        <begin position="190"/>
        <end position="211"/>
    </location>
</feature>
<evidence type="ECO:0000256" key="6">
    <source>
        <dbReference type="ARBA" id="ARBA00023136"/>
    </source>
</evidence>
<dbReference type="RefSeq" id="WP_093794766.1">
    <property type="nucleotide sequence ID" value="NZ_CP155571.1"/>
</dbReference>
<dbReference type="InterPro" id="IPR020846">
    <property type="entry name" value="MFS_dom"/>
</dbReference>
<evidence type="ECO:0000256" key="4">
    <source>
        <dbReference type="ARBA" id="ARBA00022692"/>
    </source>
</evidence>
<gene>
    <name evidence="9" type="primary">abaF</name>
    <name evidence="9" type="ORF">SPACI_044320</name>
</gene>